<name>A0A9D1MST1_9PROT</name>
<evidence type="ECO:0000313" key="2">
    <source>
        <dbReference type="Proteomes" id="UP000824142"/>
    </source>
</evidence>
<dbReference type="Gene3D" id="3.40.630.30">
    <property type="match status" value="1"/>
</dbReference>
<organism evidence="1 2">
    <name type="scientific">Candidatus Enterousia avicola</name>
    <dbReference type="NCBI Taxonomy" id="2840787"/>
    <lineage>
        <taxon>Bacteria</taxon>
        <taxon>Pseudomonadati</taxon>
        <taxon>Pseudomonadota</taxon>
        <taxon>Alphaproteobacteria</taxon>
        <taxon>Candidatus Enterousia</taxon>
    </lineage>
</organism>
<accession>A0A9D1MST1</accession>
<reference evidence="1" key="1">
    <citation type="submission" date="2020-10" db="EMBL/GenBank/DDBJ databases">
        <authorList>
            <person name="Gilroy R."/>
        </authorList>
    </citation>
    <scope>NUCLEOTIDE SEQUENCE</scope>
    <source>
        <strain evidence="1">CHK136-897</strain>
    </source>
</reference>
<reference evidence="1" key="2">
    <citation type="journal article" date="2021" name="PeerJ">
        <title>Extensive microbial diversity within the chicken gut microbiome revealed by metagenomics and culture.</title>
        <authorList>
            <person name="Gilroy R."/>
            <person name="Ravi A."/>
            <person name="Getino M."/>
            <person name="Pursley I."/>
            <person name="Horton D.L."/>
            <person name="Alikhan N.F."/>
            <person name="Baker D."/>
            <person name="Gharbi K."/>
            <person name="Hall N."/>
            <person name="Watson M."/>
            <person name="Adriaenssens E.M."/>
            <person name="Foster-Nyarko E."/>
            <person name="Jarju S."/>
            <person name="Secka A."/>
            <person name="Antonio M."/>
            <person name="Oren A."/>
            <person name="Chaudhuri R.R."/>
            <person name="La Ragione R."/>
            <person name="Hildebrand F."/>
            <person name="Pallen M.J."/>
        </authorList>
    </citation>
    <scope>NUCLEOTIDE SEQUENCE</scope>
    <source>
        <strain evidence="1">CHK136-897</strain>
    </source>
</reference>
<comment type="caution">
    <text evidence="1">The sequence shown here is derived from an EMBL/GenBank/DDBJ whole genome shotgun (WGS) entry which is preliminary data.</text>
</comment>
<sequence length="53" mass="6327">MGRSIHKLETTAHQKNIRSIGNLLKNGYEMHDTAFIDDQWHNEYIMEKILDNR</sequence>
<protein>
    <submittedName>
        <fullName evidence="1">Uncharacterized protein</fullName>
    </submittedName>
</protein>
<proteinExistence type="predicted"/>
<dbReference type="InterPro" id="IPR016181">
    <property type="entry name" value="Acyl_CoA_acyltransferase"/>
</dbReference>
<evidence type="ECO:0000313" key="1">
    <source>
        <dbReference type="EMBL" id="HIU65844.1"/>
    </source>
</evidence>
<dbReference type="EMBL" id="DVNO01000036">
    <property type="protein sequence ID" value="HIU65844.1"/>
    <property type="molecule type" value="Genomic_DNA"/>
</dbReference>
<dbReference type="AlphaFoldDB" id="A0A9D1MST1"/>
<gene>
    <name evidence="1" type="ORF">IAC63_04375</name>
</gene>
<dbReference type="SUPFAM" id="SSF55729">
    <property type="entry name" value="Acyl-CoA N-acyltransferases (Nat)"/>
    <property type="match status" value="1"/>
</dbReference>
<dbReference type="Proteomes" id="UP000824142">
    <property type="component" value="Unassembled WGS sequence"/>
</dbReference>